<dbReference type="GO" id="GO:0032040">
    <property type="term" value="C:small-subunit processome"/>
    <property type="evidence" value="ECO:0007669"/>
    <property type="project" value="TreeGrafter"/>
</dbReference>
<keyword evidence="4" id="KW-0677">Repeat</keyword>
<evidence type="ECO:0000256" key="4">
    <source>
        <dbReference type="ARBA" id="ARBA00022737"/>
    </source>
</evidence>
<dbReference type="Pfam" id="PF00400">
    <property type="entry name" value="WD40"/>
    <property type="match status" value="2"/>
</dbReference>
<dbReference type="Proteomes" id="UP001163823">
    <property type="component" value="Chromosome 5"/>
</dbReference>
<dbReference type="InterPro" id="IPR036322">
    <property type="entry name" value="WD40_repeat_dom_sf"/>
</dbReference>
<dbReference type="GO" id="GO:0006364">
    <property type="term" value="P:rRNA processing"/>
    <property type="evidence" value="ECO:0007669"/>
    <property type="project" value="UniProtKB-KW"/>
</dbReference>
<comment type="similarity">
    <text evidence="6">Belongs to the WD repeat UTP18 family.</text>
</comment>
<organism evidence="8 9">
    <name type="scientific">Quillaja saponaria</name>
    <name type="common">Soap bark tree</name>
    <dbReference type="NCBI Taxonomy" id="32244"/>
    <lineage>
        <taxon>Eukaryota</taxon>
        <taxon>Viridiplantae</taxon>
        <taxon>Streptophyta</taxon>
        <taxon>Embryophyta</taxon>
        <taxon>Tracheophyta</taxon>
        <taxon>Spermatophyta</taxon>
        <taxon>Magnoliopsida</taxon>
        <taxon>eudicotyledons</taxon>
        <taxon>Gunneridae</taxon>
        <taxon>Pentapetalae</taxon>
        <taxon>rosids</taxon>
        <taxon>fabids</taxon>
        <taxon>Fabales</taxon>
        <taxon>Quillajaceae</taxon>
        <taxon>Quillaja</taxon>
    </lineage>
</organism>
<dbReference type="SUPFAM" id="SSF50978">
    <property type="entry name" value="WD40 repeat-like"/>
    <property type="match status" value="1"/>
</dbReference>
<dbReference type="PANTHER" id="PTHR18359:SF0">
    <property type="entry name" value="U3 SMALL NUCLEOLAR RNA-ASSOCIATED PROTEIN 18 HOMOLOG"/>
    <property type="match status" value="1"/>
</dbReference>
<evidence type="ECO:0000256" key="5">
    <source>
        <dbReference type="ARBA" id="ARBA00023242"/>
    </source>
</evidence>
<feature type="repeat" description="WD" evidence="7">
    <location>
        <begin position="1"/>
        <end position="39"/>
    </location>
</feature>
<evidence type="ECO:0000256" key="2">
    <source>
        <dbReference type="ARBA" id="ARBA00022552"/>
    </source>
</evidence>
<gene>
    <name evidence="8" type="ORF">O6P43_012495</name>
</gene>
<dbReference type="GO" id="GO:0034388">
    <property type="term" value="C:Pwp2p-containing subcomplex of 90S preribosome"/>
    <property type="evidence" value="ECO:0007669"/>
    <property type="project" value="TreeGrafter"/>
</dbReference>
<keyword evidence="5" id="KW-0539">Nucleus</keyword>
<evidence type="ECO:0000256" key="6">
    <source>
        <dbReference type="ARBA" id="ARBA00025767"/>
    </source>
</evidence>
<evidence type="ECO:0000256" key="7">
    <source>
        <dbReference type="PROSITE-ProRule" id="PRU00221"/>
    </source>
</evidence>
<keyword evidence="2" id="KW-0698">rRNA processing</keyword>
<reference evidence="8" key="1">
    <citation type="journal article" date="2023" name="Science">
        <title>Elucidation of the pathway for biosynthesis of saponin adjuvants from the soapbark tree.</title>
        <authorList>
            <person name="Reed J."/>
            <person name="Orme A."/>
            <person name="El-Demerdash A."/>
            <person name="Owen C."/>
            <person name="Martin L.B.B."/>
            <person name="Misra R.C."/>
            <person name="Kikuchi S."/>
            <person name="Rejzek M."/>
            <person name="Martin A.C."/>
            <person name="Harkess A."/>
            <person name="Leebens-Mack J."/>
            <person name="Louveau T."/>
            <person name="Stephenson M.J."/>
            <person name="Osbourn A."/>
        </authorList>
    </citation>
    <scope>NUCLEOTIDE SEQUENCE</scope>
    <source>
        <strain evidence="8">S10</strain>
    </source>
</reference>
<name>A0AAD7M253_QUISA</name>
<evidence type="ECO:0000313" key="8">
    <source>
        <dbReference type="EMBL" id="KAJ7968388.1"/>
    </source>
</evidence>
<dbReference type="InterPro" id="IPR001680">
    <property type="entry name" value="WD40_rpt"/>
</dbReference>
<accession>A0AAD7M253</accession>
<dbReference type="KEGG" id="qsa:O6P43_012495"/>
<keyword evidence="9" id="KW-1185">Reference proteome</keyword>
<dbReference type="InterPro" id="IPR045161">
    <property type="entry name" value="Utp18"/>
</dbReference>
<keyword evidence="3 7" id="KW-0853">WD repeat</keyword>
<dbReference type="SMART" id="SM00320">
    <property type="entry name" value="WD40"/>
    <property type="match status" value="2"/>
</dbReference>
<sequence>MNGTVRSLAFADDGQQLLSSGGDGQVYHWDLRTRACLHKSVDEGCISGTSLCTSPSGTLFAAGSESGIVNVYNREEFLGGKRKPLKTIENLTTRVDLMRFNNDAQILAMCSSMKKSSLKLIHVPSYTVFSNWPPPKKSLGYTRCMDFSPGWWFHGRWKCCRESIIIQFASLPSCIE</sequence>
<comment type="subcellular location">
    <subcellularLocation>
        <location evidence="1">Nucleus</location>
        <location evidence="1">Nucleolus</location>
    </subcellularLocation>
</comment>
<dbReference type="PROSITE" id="PS50294">
    <property type="entry name" value="WD_REPEATS_REGION"/>
    <property type="match status" value="1"/>
</dbReference>
<dbReference type="Gene3D" id="2.130.10.10">
    <property type="entry name" value="YVTN repeat-like/Quinoprotein amine dehydrogenase"/>
    <property type="match status" value="1"/>
</dbReference>
<protein>
    <submittedName>
        <fullName evidence="8">U3 small nucleolar RNA-associated protein 18-like protein</fullName>
    </submittedName>
</protein>
<comment type="caution">
    <text evidence="8">The sequence shown here is derived from an EMBL/GenBank/DDBJ whole genome shotgun (WGS) entry which is preliminary data.</text>
</comment>
<dbReference type="EMBL" id="JARAOO010000005">
    <property type="protein sequence ID" value="KAJ7968388.1"/>
    <property type="molecule type" value="Genomic_DNA"/>
</dbReference>
<proteinExistence type="inferred from homology"/>
<evidence type="ECO:0000313" key="9">
    <source>
        <dbReference type="Proteomes" id="UP001163823"/>
    </source>
</evidence>
<dbReference type="PROSITE" id="PS50082">
    <property type="entry name" value="WD_REPEATS_2"/>
    <property type="match status" value="1"/>
</dbReference>
<dbReference type="InterPro" id="IPR015943">
    <property type="entry name" value="WD40/YVTN_repeat-like_dom_sf"/>
</dbReference>
<dbReference type="AlphaFoldDB" id="A0AAD7M253"/>
<evidence type="ECO:0000256" key="1">
    <source>
        <dbReference type="ARBA" id="ARBA00004604"/>
    </source>
</evidence>
<dbReference type="PANTHER" id="PTHR18359">
    <property type="entry name" value="WD-REPEAT PROTEIN-RELATED"/>
    <property type="match status" value="1"/>
</dbReference>
<evidence type="ECO:0000256" key="3">
    <source>
        <dbReference type="ARBA" id="ARBA00022574"/>
    </source>
</evidence>